<sequence length="296" mass="33223">MKGRDIIIDLLSKNGSLLQTDLVKLSGISKSRVSEILSELEKEGIISRKIIAGKSLEVSLKSRIIKIGIIKAAEYPFIMPFYKKLKDSGYSPSIIIYKNGIDVTRDLALGKLDIGFSPVVSQIIFSKAFDIKIIAGGAKGGAGIIGESCEVGSTVLSSMETWTIADFKDVKIVPFNSPEDLVSNFQEKKIKSIAIWEPYLSILKDQGNKISHVFEPVHCCTMAIRSDLDEEKIKNLYESSFSWFLESKDRWIPEYANLIGEDYSIMKKAINNYEFDSYLDLNEVYKYLKKSGIYLP</sequence>
<name>A0A2U9IFT1_9CREN</name>
<evidence type="ECO:0000259" key="1">
    <source>
        <dbReference type="Pfam" id="PF24034"/>
    </source>
</evidence>
<dbReference type="AlphaFoldDB" id="A0A2U9IFT1"/>
<accession>A0A2U9IFT1</accession>
<evidence type="ECO:0000313" key="2">
    <source>
        <dbReference type="EMBL" id="AWR94891.1"/>
    </source>
</evidence>
<keyword evidence="3" id="KW-1185">Reference proteome</keyword>
<dbReference type="PANTHER" id="PTHR30024">
    <property type="entry name" value="ALIPHATIC SULFONATES-BINDING PROTEIN-RELATED"/>
    <property type="match status" value="1"/>
</dbReference>
<dbReference type="SUPFAM" id="SSF53850">
    <property type="entry name" value="Periplasmic binding protein-like II"/>
    <property type="match status" value="1"/>
</dbReference>
<dbReference type="InterPro" id="IPR036388">
    <property type="entry name" value="WH-like_DNA-bd_sf"/>
</dbReference>
<protein>
    <submittedName>
        <fullName evidence="2">MarR family transcriptional regulator</fullName>
    </submittedName>
</protein>
<evidence type="ECO:0000313" key="3">
    <source>
        <dbReference type="Proteomes" id="UP000248044"/>
    </source>
</evidence>
<reference evidence="2 3" key="1">
    <citation type="submission" date="2018-05" db="EMBL/GenBank/DDBJ databases">
        <title>Complete Genome Sequences of Extremely Thermoacidophilic, Metal-Mobilizing Type-Strain Members of the Archaeal Family Sulfolobaceae: Acidianus brierleyi DSM-1651T, Acidianus sulfidivorans DSM-18786T, Metallosphaera hakonensis DSM-7519T, and Metallosphaera prunae DSM-10039T.</title>
        <authorList>
            <person name="Counts J.A."/>
            <person name="Kelly R.M."/>
        </authorList>
    </citation>
    <scope>NUCLEOTIDE SEQUENCE [LARGE SCALE GENOMIC DNA]</scope>
    <source>
        <strain evidence="2 3">DSM 1651</strain>
    </source>
</reference>
<dbReference type="RefSeq" id="WP_110270772.1">
    <property type="nucleotide sequence ID" value="NZ_CP029289.2"/>
</dbReference>
<dbReference type="InterPro" id="IPR055767">
    <property type="entry name" value="DUF7343"/>
</dbReference>
<gene>
    <name evidence="2" type="ORF">DFR85_10060</name>
</gene>
<dbReference type="GeneID" id="36832502"/>
<dbReference type="InterPro" id="IPR036390">
    <property type="entry name" value="WH_DNA-bd_sf"/>
</dbReference>
<dbReference type="Gene3D" id="3.40.190.10">
    <property type="entry name" value="Periplasmic binding protein-like II"/>
    <property type="match status" value="1"/>
</dbReference>
<dbReference type="PANTHER" id="PTHR30024:SF42">
    <property type="entry name" value="ALIPHATIC SULFONATES-BINDING PROTEIN-RELATED"/>
    <property type="match status" value="1"/>
</dbReference>
<dbReference type="EMBL" id="CP029289">
    <property type="protein sequence ID" value="AWR94891.1"/>
    <property type="molecule type" value="Genomic_DNA"/>
</dbReference>
<dbReference type="KEGG" id="abri:DFR85_10060"/>
<proteinExistence type="predicted"/>
<dbReference type="Pfam" id="PF24034">
    <property type="entry name" value="DUF7343"/>
    <property type="match status" value="1"/>
</dbReference>
<dbReference type="OrthoDB" id="10037at2157"/>
<feature type="domain" description="DUF7343" evidence="1">
    <location>
        <begin position="7"/>
        <end position="48"/>
    </location>
</feature>
<dbReference type="InterPro" id="IPR014466">
    <property type="entry name" value="Txn_rg_UCP012876"/>
</dbReference>
<organism evidence="2 3">
    <name type="scientific">Acidianus brierleyi</name>
    <dbReference type="NCBI Taxonomy" id="41673"/>
    <lineage>
        <taxon>Archaea</taxon>
        <taxon>Thermoproteota</taxon>
        <taxon>Thermoprotei</taxon>
        <taxon>Sulfolobales</taxon>
        <taxon>Sulfolobaceae</taxon>
        <taxon>Acidianus</taxon>
    </lineage>
</organism>
<dbReference type="PIRSF" id="PIRSF012876">
    <property type="entry name" value="Txn_rg_UCP012876"/>
    <property type="match status" value="1"/>
</dbReference>
<dbReference type="Proteomes" id="UP000248044">
    <property type="component" value="Chromosome"/>
</dbReference>
<dbReference type="SUPFAM" id="SSF46785">
    <property type="entry name" value="Winged helix' DNA-binding domain"/>
    <property type="match status" value="1"/>
</dbReference>
<dbReference type="Gene3D" id="1.10.10.10">
    <property type="entry name" value="Winged helix-like DNA-binding domain superfamily/Winged helix DNA-binding domain"/>
    <property type="match status" value="1"/>
</dbReference>